<evidence type="ECO:0000313" key="3">
    <source>
        <dbReference type="EMBL" id="KON75176.1"/>
    </source>
</evidence>
<evidence type="ECO:0000256" key="1">
    <source>
        <dbReference type="SAM" id="MobiDB-lite"/>
    </source>
</evidence>
<sequence length="228" mass="23393">MSTSYGATPPQNDPRDPDRRDDRVGADRAGDERAASGPVARDRESVVAREKEEYGGIKLGSAFFGWLTATGTAVILTALAAAAGAAFGLSGTTDAREAVDQAAENAETIGIVGGIVLVVVLFVAYYCGGYVAGRMARFDGAKQGLAVWLWAVVIAIVLALLGLVAGSQYNVLSQLNTFPQIPVSASDLTTGGVIALVAAAVVSLVGAVLGGIAGMRFHRKVDRAGLDV</sequence>
<feature type="transmembrane region" description="Helical" evidence="2">
    <location>
        <begin position="145"/>
        <end position="169"/>
    </location>
</feature>
<keyword evidence="4" id="KW-1185">Reference proteome</keyword>
<dbReference type="PATRIC" id="fig|1350482.3.peg.849"/>
<feature type="transmembrane region" description="Helical" evidence="2">
    <location>
        <begin position="109"/>
        <end position="133"/>
    </location>
</feature>
<proteinExistence type="predicted"/>
<feature type="transmembrane region" description="Helical" evidence="2">
    <location>
        <begin position="189"/>
        <end position="213"/>
    </location>
</feature>
<feature type="compositionally biased region" description="Polar residues" evidence="1">
    <location>
        <begin position="1"/>
        <end position="10"/>
    </location>
</feature>
<reference evidence="3 4" key="1">
    <citation type="journal article" date="2015" name="Sci. Rep.">
        <title>Functional and structural properties of a novel cellulosome-like multienzyme complex: efficient glycoside hydrolysis of water-insoluble 7-xylosyl-10-deacetylpaclitaxel.</title>
        <authorList>
            <person name="Dou T.Y."/>
            <person name="Luan H.W."/>
            <person name="Ge G.B."/>
            <person name="Dong M.M."/>
            <person name="Zou H.F."/>
            <person name="He Y.Q."/>
            <person name="Cui P."/>
            <person name="Wang J.Y."/>
            <person name="Hao D.C."/>
            <person name="Yang S.L."/>
            <person name="Yang L."/>
        </authorList>
    </citation>
    <scope>NUCLEOTIDE SEQUENCE [LARGE SCALE GENOMIC DNA]</scope>
    <source>
        <strain evidence="3 4">F16</strain>
    </source>
</reference>
<dbReference type="EMBL" id="ATNL01000006">
    <property type="protein sequence ID" value="KON75176.1"/>
    <property type="molecule type" value="Genomic_DNA"/>
</dbReference>
<evidence type="ECO:0000313" key="4">
    <source>
        <dbReference type="Proteomes" id="UP000037387"/>
    </source>
</evidence>
<comment type="caution">
    <text evidence="3">The sequence shown here is derived from an EMBL/GenBank/DDBJ whole genome shotgun (WGS) entry which is preliminary data.</text>
</comment>
<organism evidence="3 4">
    <name type="scientific">Cellulosimicrobium cellulans F16</name>
    <dbReference type="NCBI Taxonomy" id="1350482"/>
    <lineage>
        <taxon>Bacteria</taxon>
        <taxon>Bacillati</taxon>
        <taxon>Actinomycetota</taxon>
        <taxon>Actinomycetes</taxon>
        <taxon>Micrococcales</taxon>
        <taxon>Promicromonosporaceae</taxon>
        <taxon>Cellulosimicrobium</taxon>
    </lineage>
</organism>
<dbReference type="AlphaFoldDB" id="A0A0M0FDC1"/>
<feature type="transmembrane region" description="Helical" evidence="2">
    <location>
        <begin position="63"/>
        <end position="89"/>
    </location>
</feature>
<keyword evidence="2" id="KW-0472">Membrane</keyword>
<accession>A0A0M0FDC1</accession>
<keyword evidence="2" id="KW-1133">Transmembrane helix</keyword>
<name>A0A0M0FDC1_CELCE</name>
<protein>
    <submittedName>
        <fullName evidence="3">Uncharacterized protein</fullName>
    </submittedName>
</protein>
<evidence type="ECO:0000256" key="2">
    <source>
        <dbReference type="SAM" id="Phobius"/>
    </source>
</evidence>
<feature type="region of interest" description="Disordered" evidence="1">
    <location>
        <begin position="1"/>
        <end position="43"/>
    </location>
</feature>
<keyword evidence="2" id="KW-0812">Transmembrane</keyword>
<gene>
    <name evidence="3" type="ORF">M768_04305</name>
</gene>
<dbReference type="Proteomes" id="UP000037387">
    <property type="component" value="Unassembled WGS sequence"/>
</dbReference>
<dbReference type="RefSeq" id="WP_053369542.1">
    <property type="nucleotide sequence ID" value="NZ_KQ435288.1"/>
</dbReference>
<feature type="compositionally biased region" description="Basic and acidic residues" evidence="1">
    <location>
        <begin position="13"/>
        <end position="43"/>
    </location>
</feature>